<dbReference type="AlphaFoldDB" id="A0AAD5SH15"/>
<evidence type="ECO:0000256" key="3">
    <source>
        <dbReference type="PROSITE-ProRule" id="PRU00176"/>
    </source>
</evidence>
<dbReference type="PANTHER" id="PTHR10501">
    <property type="entry name" value="U1 SMALL NUCLEAR RIBONUCLEOPROTEIN A/U2 SMALL NUCLEAR RIBONUCLEOPROTEIN B"/>
    <property type="match status" value="1"/>
</dbReference>
<gene>
    <name evidence="6" type="ORF">HK097_001098</name>
</gene>
<keyword evidence="7" id="KW-1185">Reference proteome</keyword>
<dbReference type="SMART" id="SM00360">
    <property type="entry name" value="RRM"/>
    <property type="match status" value="2"/>
</dbReference>
<dbReference type="InterPro" id="IPR012677">
    <property type="entry name" value="Nucleotide-bd_a/b_plait_sf"/>
</dbReference>
<dbReference type="InterPro" id="IPR035979">
    <property type="entry name" value="RBD_domain_sf"/>
</dbReference>
<keyword evidence="1" id="KW-0597">Phosphoprotein</keyword>
<dbReference type="EMBL" id="JADGJD010000121">
    <property type="protein sequence ID" value="KAJ3054691.1"/>
    <property type="molecule type" value="Genomic_DNA"/>
</dbReference>
<evidence type="ECO:0000313" key="6">
    <source>
        <dbReference type="EMBL" id="KAJ3054691.1"/>
    </source>
</evidence>
<evidence type="ECO:0000313" key="7">
    <source>
        <dbReference type="Proteomes" id="UP001212841"/>
    </source>
</evidence>
<dbReference type="FunFam" id="3.30.70.330:FF:000089">
    <property type="entry name" value="RNA binding protein"/>
    <property type="match status" value="1"/>
</dbReference>
<dbReference type="InterPro" id="IPR000504">
    <property type="entry name" value="RRM_dom"/>
</dbReference>
<feature type="region of interest" description="Disordered" evidence="4">
    <location>
        <begin position="274"/>
        <end position="364"/>
    </location>
</feature>
<organism evidence="6 7">
    <name type="scientific">Rhizophlyctis rosea</name>
    <dbReference type="NCBI Taxonomy" id="64517"/>
    <lineage>
        <taxon>Eukaryota</taxon>
        <taxon>Fungi</taxon>
        <taxon>Fungi incertae sedis</taxon>
        <taxon>Chytridiomycota</taxon>
        <taxon>Chytridiomycota incertae sedis</taxon>
        <taxon>Chytridiomycetes</taxon>
        <taxon>Rhizophlyctidales</taxon>
        <taxon>Rhizophlyctidaceae</taxon>
        <taxon>Rhizophlyctis</taxon>
    </lineage>
</organism>
<comment type="caution">
    <text evidence="6">The sequence shown here is derived from an EMBL/GenBank/DDBJ whole genome shotgun (WGS) entry which is preliminary data.</text>
</comment>
<keyword evidence="2 3" id="KW-0694">RNA-binding</keyword>
<dbReference type="Proteomes" id="UP001212841">
    <property type="component" value="Unassembled WGS sequence"/>
</dbReference>
<dbReference type="Pfam" id="PF00076">
    <property type="entry name" value="RRM_1"/>
    <property type="match status" value="1"/>
</dbReference>
<dbReference type="PROSITE" id="PS50102">
    <property type="entry name" value="RRM"/>
    <property type="match status" value="2"/>
</dbReference>
<feature type="domain" description="RRM" evidence="5">
    <location>
        <begin position="10"/>
        <end position="100"/>
    </location>
</feature>
<reference evidence="6" key="1">
    <citation type="submission" date="2020-05" db="EMBL/GenBank/DDBJ databases">
        <title>Phylogenomic resolution of chytrid fungi.</title>
        <authorList>
            <person name="Stajich J.E."/>
            <person name="Amses K."/>
            <person name="Simmons R."/>
            <person name="Seto K."/>
            <person name="Myers J."/>
            <person name="Bonds A."/>
            <person name="Quandt C.A."/>
            <person name="Barry K."/>
            <person name="Liu P."/>
            <person name="Grigoriev I."/>
            <person name="Longcore J.E."/>
            <person name="James T.Y."/>
        </authorList>
    </citation>
    <scope>NUCLEOTIDE SEQUENCE</scope>
    <source>
        <strain evidence="6">JEL0318</strain>
    </source>
</reference>
<feature type="domain" description="RRM" evidence="5">
    <location>
        <begin position="364"/>
        <end position="441"/>
    </location>
</feature>
<evidence type="ECO:0000256" key="1">
    <source>
        <dbReference type="ARBA" id="ARBA00022553"/>
    </source>
</evidence>
<dbReference type="SUPFAM" id="SSF54928">
    <property type="entry name" value="RNA-binding domain, RBD"/>
    <property type="match status" value="2"/>
</dbReference>
<dbReference type="CDD" id="cd12245">
    <property type="entry name" value="RRM_scw1_like"/>
    <property type="match status" value="1"/>
</dbReference>
<evidence type="ECO:0000256" key="2">
    <source>
        <dbReference type="ARBA" id="ARBA00022884"/>
    </source>
</evidence>
<feature type="compositionally biased region" description="Polar residues" evidence="4">
    <location>
        <begin position="274"/>
        <end position="295"/>
    </location>
</feature>
<dbReference type="Gene3D" id="3.30.70.330">
    <property type="match status" value="2"/>
</dbReference>
<name>A0AAD5SH15_9FUNG</name>
<sequence>MNGSMQEEITTIFVVGFPDDMQEREFQNMFTFSSGFEAATLKVPALGELDDGMGGQGRKQIIGFAKFRTRMEALEARDVLSGRKVDAERGCVLKAEMAKKNLHTKRGLSNDHPIMNGSFSLNHFGPIPRRNSTKDGGIFAADPFYMGTSPSVSRDLFGAPDFPSPFEVPYDVESLLSRSSPGTFESPIAGSYSDYIDARPTLSAGLVTGRPTVLDPQSYESRPFPELLDNTPPGPPHLMARAHSFSERSFERGFSSALFNSDSLLTRIGSISLNGSTGSMGSSSPVTISDPSNGSSHGGSTFGNGNGINPAPPLTPGSVPSNDSNGSNGITTNSVSSSPFAPGTPNGSPFNSLRGNQDQNPPCNTLYVGNLPPDASEDELRQLFNRCPGYRRLCFRPRPNGPMCFVEFDDVQCATQALLQLYGNPLSNSTKGGIRLSYSKNPLGVRQQQPPLFPGSHHSMPVMIQ</sequence>
<evidence type="ECO:0000259" key="5">
    <source>
        <dbReference type="PROSITE" id="PS50102"/>
    </source>
</evidence>
<accession>A0AAD5SH15</accession>
<protein>
    <recommendedName>
        <fullName evidence="5">RRM domain-containing protein</fullName>
    </recommendedName>
</protein>
<feature type="compositionally biased region" description="Polar residues" evidence="4">
    <location>
        <begin position="318"/>
        <end position="363"/>
    </location>
</feature>
<feature type="compositionally biased region" description="Gly residues" evidence="4">
    <location>
        <begin position="296"/>
        <end position="306"/>
    </location>
</feature>
<proteinExistence type="predicted"/>
<evidence type="ECO:0000256" key="4">
    <source>
        <dbReference type="SAM" id="MobiDB-lite"/>
    </source>
</evidence>
<dbReference type="GO" id="GO:0003723">
    <property type="term" value="F:RNA binding"/>
    <property type="evidence" value="ECO:0007669"/>
    <property type="project" value="UniProtKB-UniRule"/>
</dbReference>